<sequence>MTTRANRQARAVLLSSVNLIWPNATSLSLIIVQHPPPFRVHCQYTVCSQTRVLRFRPWTWSLEVYRVGRHHRLQ</sequence>
<evidence type="ECO:0000313" key="2">
    <source>
        <dbReference type="Proteomes" id="UP000435112"/>
    </source>
</evidence>
<dbReference type="Proteomes" id="UP000435112">
    <property type="component" value="Unassembled WGS sequence"/>
</dbReference>
<comment type="caution">
    <text evidence="1">The sequence shown here is derived from an EMBL/GenBank/DDBJ whole genome shotgun (WGS) entry which is preliminary data.</text>
</comment>
<reference evidence="1 2" key="1">
    <citation type="submission" date="2018-09" db="EMBL/GenBank/DDBJ databases">
        <title>Genomic investigation of the strawberry pathogen Phytophthora fragariae indicates pathogenicity is determined by transcriptional variation in three key races.</title>
        <authorList>
            <person name="Adams T.M."/>
            <person name="Armitage A.D."/>
            <person name="Sobczyk M.K."/>
            <person name="Bates H.J."/>
            <person name="Dunwell J.M."/>
            <person name="Nellist C.F."/>
            <person name="Harrison R.J."/>
        </authorList>
    </citation>
    <scope>NUCLEOTIDE SEQUENCE [LARGE SCALE GENOMIC DNA]</scope>
    <source>
        <strain evidence="1 2">SCRP324</strain>
    </source>
</reference>
<gene>
    <name evidence="1" type="ORF">PR002_g26303</name>
</gene>
<protein>
    <submittedName>
        <fullName evidence="1">Uncharacterized protein</fullName>
    </submittedName>
</protein>
<organism evidence="1 2">
    <name type="scientific">Phytophthora rubi</name>
    <dbReference type="NCBI Taxonomy" id="129364"/>
    <lineage>
        <taxon>Eukaryota</taxon>
        <taxon>Sar</taxon>
        <taxon>Stramenopiles</taxon>
        <taxon>Oomycota</taxon>
        <taxon>Peronosporomycetes</taxon>
        <taxon>Peronosporales</taxon>
        <taxon>Peronosporaceae</taxon>
        <taxon>Phytophthora</taxon>
    </lineage>
</organism>
<dbReference type="EMBL" id="QXFU01003737">
    <property type="protein sequence ID" value="KAE8973101.1"/>
    <property type="molecule type" value="Genomic_DNA"/>
</dbReference>
<dbReference type="AlphaFoldDB" id="A0A6A3HTX6"/>
<accession>A0A6A3HTX6</accession>
<name>A0A6A3HTX6_9STRA</name>
<proteinExistence type="predicted"/>
<evidence type="ECO:0000313" key="1">
    <source>
        <dbReference type="EMBL" id="KAE8973101.1"/>
    </source>
</evidence>